<gene>
    <name evidence="1" type="ORF">TBIB3V08_LOCUS5975</name>
</gene>
<dbReference type="Gene3D" id="2.60.40.60">
    <property type="entry name" value="Cadherins"/>
    <property type="match status" value="1"/>
</dbReference>
<protein>
    <recommendedName>
        <fullName evidence="2">Cadherin domain-containing protein</fullName>
    </recommendedName>
</protein>
<dbReference type="InterPro" id="IPR015919">
    <property type="entry name" value="Cadherin-like_sf"/>
</dbReference>
<dbReference type="EMBL" id="OD566208">
    <property type="protein sequence ID" value="CAD7443573.1"/>
    <property type="molecule type" value="Genomic_DNA"/>
</dbReference>
<sequence>MLGVDPVKPAHATSQHMNTKIILTSNTTWCCCQISVSFQLNDAMCFQARELVDGVPGNDALTVTTADATVTIKDVNDEAPTFNNREYSTFIVENPPNGTPLPHLDMSVRDTDVVSSTDLTLT</sequence>
<dbReference type="GO" id="GO:0005509">
    <property type="term" value="F:calcium ion binding"/>
    <property type="evidence" value="ECO:0007669"/>
    <property type="project" value="InterPro"/>
</dbReference>
<organism evidence="1">
    <name type="scientific">Timema bartmani</name>
    <dbReference type="NCBI Taxonomy" id="61472"/>
    <lineage>
        <taxon>Eukaryota</taxon>
        <taxon>Metazoa</taxon>
        <taxon>Ecdysozoa</taxon>
        <taxon>Arthropoda</taxon>
        <taxon>Hexapoda</taxon>
        <taxon>Insecta</taxon>
        <taxon>Pterygota</taxon>
        <taxon>Neoptera</taxon>
        <taxon>Polyneoptera</taxon>
        <taxon>Phasmatodea</taxon>
        <taxon>Timematodea</taxon>
        <taxon>Timematoidea</taxon>
        <taxon>Timematidae</taxon>
        <taxon>Timema</taxon>
    </lineage>
</organism>
<evidence type="ECO:0000313" key="1">
    <source>
        <dbReference type="EMBL" id="CAD7443573.1"/>
    </source>
</evidence>
<evidence type="ECO:0008006" key="2">
    <source>
        <dbReference type="Google" id="ProtNLM"/>
    </source>
</evidence>
<proteinExistence type="predicted"/>
<name>A0A7R9I2Y1_9NEOP</name>
<dbReference type="SUPFAM" id="SSF49313">
    <property type="entry name" value="Cadherin-like"/>
    <property type="match status" value="1"/>
</dbReference>
<dbReference type="GO" id="GO:0016020">
    <property type="term" value="C:membrane"/>
    <property type="evidence" value="ECO:0007669"/>
    <property type="project" value="InterPro"/>
</dbReference>
<reference evidence="1" key="1">
    <citation type="submission" date="2020-11" db="EMBL/GenBank/DDBJ databases">
        <authorList>
            <person name="Tran Van P."/>
        </authorList>
    </citation>
    <scope>NUCLEOTIDE SEQUENCE</scope>
</reference>
<accession>A0A7R9I2Y1</accession>
<dbReference type="AlphaFoldDB" id="A0A7R9I2Y1"/>